<dbReference type="AlphaFoldDB" id="A0A7M2YV21"/>
<organism evidence="1 2">
    <name type="scientific">Gaiella occulta</name>
    <dbReference type="NCBI Taxonomy" id="1002870"/>
    <lineage>
        <taxon>Bacteria</taxon>
        <taxon>Bacillati</taxon>
        <taxon>Actinomycetota</taxon>
        <taxon>Thermoleophilia</taxon>
        <taxon>Gaiellales</taxon>
        <taxon>Gaiellaceae</taxon>
        <taxon>Gaiella</taxon>
    </lineage>
</organism>
<gene>
    <name evidence="1" type="ORF">Gocc_3063</name>
</gene>
<evidence type="ECO:0000313" key="1">
    <source>
        <dbReference type="EMBL" id="RDI73268.1"/>
    </source>
</evidence>
<keyword evidence="2" id="KW-1185">Reference proteome</keyword>
<comment type="caution">
    <text evidence="1">The sequence shown here is derived from an EMBL/GenBank/DDBJ whole genome shotgun (WGS) entry which is preliminary data.</text>
</comment>
<name>A0A7M2YV21_9ACTN</name>
<accession>A0A7M2YV21</accession>
<evidence type="ECO:0000313" key="2">
    <source>
        <dbReference type="Proteomes" id="UP000254134"/>
    </source>
</evidence>
<reference evidence="1 2" key="1">
    <citation type="submission" date="2018-07" db="EMBL/GenBank/DDBJ databases">
        <title>High-quality-draft genome sequence of Gaiella occulta.</title>
        <authorList>
            <person name="Severino R."/>
            <person name="Froufe H.J.C."/>
            <person name="Rainey F.A."/>
            <person name="Barroso C."/>
            <person name="Albuquerque L."/>
            <person name="Lobo-Da-Cunha A."/>
            <person name="Da Costa M.S."/>
            <person name="Egas C."/>
        </authorList>
    </citation>
    <scope>NUCLEOTIDE SEQUENCE [LARGE SCALE GENOMIC DNA]</scope>
    <source>
        <strain evidence="1 2">F2-233</strain>
    </source>
</reference>
<reference evidence="2" key="2">
    <citation type="journal article" date="2019" name="MicrobiologyOpen">
        <title>High-quality draft genome sequence of Gaiella occulta isolated from a 150 meter deep mineral water borehole and comparison with the genome sequences of other deep-branching lineages of the phylum Actinobacteria.</title>
        <authorList>
            <person name="Severino R."/>
            <person name="Froufe H.J.C."/>
            <person name="Barroso C."/>
            <person name="Albuquerque L."/>
            <person name="Lobo-da-Cunha A."/>
            <person name="da Costa M.S."/>
            <person name="Egas C."/>
        </authorList>
    </citation>
    <scope>NUCLEOTIDE SEQUENCE [LARGE SCALE GENOMIC DNA]</scope>
    <source>
        <strain evidence="2">F2-233</strain>
    </source>
</reference>
<protein>
    <submittedName>
        <fullName evidence="1">Uncharacterized protein</fullName>
    </submittedName>
</protein>
<sequence>MALKDLFSFLFARSTQEERVAQYVIREHDRGRTLNEILEDKYVVNRLQSPQQRSRLLDRPEILQAVGGDMVEAAKASIGS</sequence>
<dbReference type="EMBL" id="QQZY01000011">
    <property type="protein sequence ID" value="RDI73268.1"/>
    <property type="molecule type" value="Genomic_DNA"/>
</dbReference>
<dbReference type="Proteomes" id="UP000254134">
    <property type="component" value="Unassembled WGS sequence"/>
</dbReference>
<dbReference type="RefSeq" id="WP_114797439.1">
    <property type="nucleotide sequence ID" value="NZ_QQZY01000011.1"/>
</dbReference>
<proteinExistence type="predicted"/>